<feature type="transmembrane region" description="Helical" evidence="1">
    <location>
        <begin position="6"/>
        <end position="23"/>
    </location>
</feature>
<dbReference type="AlphaFoldDB" id="A0A9D1Z8J5"/>
<gene>
    <name evidence="2" type="ORF">H9728_05370</name>
</gene>
<evidence type="ECO:0000256" key="1">
    <source>
        <dbReference type="SAM" id="Phobius"/>
    </source>
</evidence>
<accession>A0A9D1Z8J5</accession>
<name>A0A9D1Z8J5_9FIRM</name>
<keyword evidence="1" id="KW-1133">Transmembrane helix</keyword>
<keyword evidence="1" id="KW-0812">Transmembrane</keyword>
<dbReference type="NCBIfam" id="TIGR02893">
    <property type="entry name" value="spore_yabQ"/>
    <property type="match status" value="1"/>
</dbReference>
<comment type="caution">
    <text evidence="2">The sequence shown here is derived from an EMBL/GenBank/DDBJ whole genome shotgun (WGS) entry which is preliminary data.</text>
</comment>
<feature type="transmembrane region" description="Helical" evidence="1">
    <location>
        <begin position="44"/>
        <end position="64"/>
    </location>
</feature>
<protein>
    <recommendedName>
        <fullName evidence="4">Spore cortex biosynthesis protein YabQ</fullName>
    </recommendedName>
</protein>
<reference evidence="2" key="2">
    <citation type="submission" date="2021-04" db="EMBL/GenBank/DDBJ databases">
        <authorList>
            <person name="Gilroy R."/>
        </authorList>
    </citation>
    <scope>NUCLEOTIDE SEQUENCE</scope>
    <source>
        <strain evidence="2">CHK199-9574</strain>
    </source>
</reference>
<organism evidence="2 3">
    <name type="scientific">Candidatus Borkfalkia excrementavium</name>
    <dbReference type="NCBI Taxonomy" id="2838505"/>
    <lineage>
        <taxon>Bacteria</taxon>
        <taxon>Bacillati</taxon>
        <taxon>Bacillota</taxon>
        <taxon>Clostridia</taxon>
        <taxon>Christensenellales</taxon>
        <taxon>Christensenellaceae</taxon>
        <taxon>Candidatus Borkfalkia</taxon>
    </lineage>
</organism>
<evidence type="ECO:0000313" key="2">
    <source>
        <dbReference type="EMBL" id="HIY78457.1"/>
    </source>
</evidence>
<dbReference type="EMBL" id="DXCO01000035">
    <property type="protein sequence ID" value="HIY78457.1"/>
    <property type="molecule type" value="Genomic_DNA"/>
</dbReference>
<evidence type="ECO:0000313" key="3">
    <source>
        <dbReference type="Proteomes" id="UP000824135"/>
    </source>
</evidence>
<sequence>MISVQVSAVFVCITIGAAGGLLYEGISALRSFAVPAAVKAAADVLFFIVWAGLSCLLCTVFELPSYRLYMFVATMAGFLLERKSLHRILAFFAEKIYNIYRRSFNRNRRKLLKTNERGKI</sequence>
<dbReference type="InterPro" id="IPR019074">
    <property type="entry name" value="YabQ"/>
</dbReference>
<proteinExistence type="predicted"/>
<reference evidence="2" key="1">
    <citation type="journal article" date="2021" name="PeerJ">
        <title>Extensive microbial diversity within the chicken gut microbiome revealed by metagenomics and culture.</title>
        <authorList>
            <person name="Gilroy R."/>
            <person name="Ravi A."/>
            <person name="Getino M."/>
            <person name="Pursley I."/>
            <person name="Horton D.L."/>
            <person name="Alikhan N.F."/>
            <person name="Baker D."/>
            <person name="Gharbi K."/>
            <person name="Hall N."/>
            <person name="Watson M."/>
            <person name="Adriaenssens E.M."/>
            <person name="Foster-Nyarko E."/>
            <person name="Jarju S."/>
            <person name="Secka A."/>
            <person name="Antonio M."/>
            <person name="Oren A."/>
            <person name="Chaudhuri R.R."/>
            <person name="La Ragione R."/>
            <person name="Hildebrand F."/>
            <person name="Pallen M.J."/>
        </authorList>
    </citation>
    <scope>NUCLEOTIDE SEQUENCE</scope>
    <source>
        <strain evidence="2">CHK199-9574</strain>
    </source>
</reference>
<evidence type="ECO:0008006" key="4">
    <source>
        <dbReference type="Google" id="ProtNLM"/>
    </source>
</evidence>
<keyword evidence="1" id="KW-0472">Membrane</keyword>
<dbReference type="Proteomes" id="UP000824135">
    <property type="component" value="Unassembled WGS sequence"/>
</dbReference>